<dbReference type="RefSeq" id="WP_342845890.1">
    <property type="nucleotide sequence ID" value="NZ_JBBMQO010000001.1"/>
</dbReference>
<organism evidence="3 4">
    <name type="scientific">Ahrensia kielensis</name>
    <dbReference type="NCBI Taxonomy" id="76980"/>
    <lineage>
        <taxon>Bacteria</taxon>
        <taxon>Pseudomonadati</taxon>
        <taxon>Pseudomonadota</taxon>
        <taxon>Alphaproteobacteria</taxon>
        <taxon>Hyphomicrobiales</taxon>
        <taxon>Ahrensiaceae</taxon>
        <taxon>Ahrensia</taxon>
    </lineage>
</organism>
<dbReference type="Proteomes" id="UP001477870">
    <property type="component" value="Unassembled WGS sequence"/>
</dbReference>
<keyword evidence="4" id="KW-1185">Reference proteome</keyword>
<name>A0ABU9T1I9_9HYPH</name>
<evidence type="ECO:0000313" key="4">
    <source>
        <dbReference type="Proteomes" id="UP001477870"/>
    </source>
</evidence>
<evidence type="ECO:0000256" key="2">
    <source>
        <dbReference type="SAM" id="Phobius"/>
    </source>
</evidence>
<dbReference type="EMBL" id="JBBMQO010000001">
    <property type="protein sequence ID" value="MEM5499995.1"/>
    <property type="molecule type" value="Genomic_DNA"/>
</dbReference>
<accession>A0ABU9T1I9</accession>
<keyword evidence="2" id="KW-1133">Transmembrane helix</keyword>
<reference evidence="3 4" key="1">
    <citation type="submission" date="2024-03" db="EMBL/GenBank/DDBJ databases">
        <title>Community enrichment and isolation of bacterial strains for fucoidan degradation.</title>
        <authorList>
            <person name="Sichert A."/>
        </authorList>
    </citation>
    <scope>NUCLEOTIDE SEQUENCE [LARGE SCALE GENOMIC DNA]</scope>
    <source>
        <strain evidence="3 4">AS62</strain>
    </source>
</reference>
<evidence type="ECO:0000313" key="3">
    <source>
        <dbReference type="EMBL" id="MEM5499995.1"/>
    </source>
</evidence>
<evidence type="ECO:0000256" key="1">
    <source>
        <dbReference type="SAM" id="MobiDB-lite"/>
    </source>
</evidence>
<keyword evidence="2" id="KW-0472">Membrane</keyword>
<protein>
    <submittedName>
        <fullName evidence="3">Uncharacterized protein</fullName>
    </submittedName>
</protein>
<comment type="caution">
    <text evidence="3">The sequence shown here is derived from an EMBL/GenBank/DDBJ whole genome shotgun (WGS) entry which is preliminary data.</text>
</comment>
<feature type="transmembrane region" description="Helical" evidence="2">
    <location>
        <begin position="144"/>
        <end position="165"/>
    </location>
</feature>
<feature type="compositionally biased region" description="Basic and acidic residues" evidence="1">
    <location>
        <begin position="185"/>
        <end position="196"/>
    </location>
</feature>
<keyword evidence="2" id="KW-0812">Transmembrane</keyword>
<gene>
    <name evidence="3" type="ORF">WNY59_00175</name>
</gene>
<feature type="region of interest" description="Disordered" evidence="1">
    <location>
        <begin position="173"/>
        <end position="204"/>
    </location>
</feature>
<sequence>MSNLETALRAALKKGDIDSPIFRRKVYESAASAMQRSLQARGSVTKEALDAQNKRLADVIRTIEADLKAAPKPAVKAPPAPQQAPVAQRTEPTLDGPVTAPPPMRDTRDEPSLYVEPRPEMANAKPSPNSSEKKGRKKGTRAPFAKMLTAAVLVSFLGVGFFWIFTTDGFKSEEARDTSVPNPKKVLESESFEGRDPGTSNAPATLDSAANDDEWVKLFSPNDPTTLGLVAGATAEMMTDPFGDFVYLVTPNDEAEVQIDVPLSLMQQAPGRTMQISFIAHADDDAPTQMSVTCDLGALGDCGRLRFNLGQAPQEYLMQVQVPSDARASKQGILNIVTDIENEARAIKLLEARARLLNN</sequence>
<feature type="region of interest" description="Disordered" evidence="1">
    <location>
        <begin position="70"/>
        <end position="139"/>
    </location>
</feature>
<proteinExistence type="predicted"/>